<evidence type="ECO:0000313" key="1">
    <source>
        <dbReference type="EMBL" id="BAC96672.1"/>
    </source>
</evidence>
<organism evidence="1 2">
    <name type="scientific">Vibrio vulnificus (strain YJ016)</name>
    <dbReference type="NCBI Taxonomy" id="196600"/>
    <lineage>
        <taxon>Bacteria</taxon>
        <taxon>Pseudomonadati</taxon>
        <taxon>Pseudomonadota</taxon>
        <taxon>Gammaproteobacteria</taxon>
        <taxon>Vibrionales</taxon>
        <taxon>Vibrionaceae</taxon>
        <taxon>Vibrio</taxon>
    </lineage>
</organism>
<dbReference type="EMBL" id="BA000038">
    <property type="protein sequence ID" value="BAC96672.1"/>
    <property type="molecule type" value="Genomic_DNA"/>
</dbReference>
<gene>
    <name evidence="1" type="ordered locus">VVA0645</name>
</gene>
<dbReference type="KEGG" id="vvy:VVA0645"/>
<dbReference type="HOGENOM" id="CLU_3259757_0_0_6"/>
<evidence type="ECO:0000313" key="2">
    <source>
        <dbReference type="Proteomes" id="UP000002675"/>
    </source>
</evidence>
<accession>Q7MEM4</accession>
<name>Q7MEM4_VIBVY</name>
<protein>
    <submittedName>
        <fullName evidence="1">Uncharacterized protein</fullName>
    </submittedName>
</protein>
<dbReference type="AlphaFoldDB" id="Q7MEM4"/>
<reference evidence="1 2" key="1">
    <citation type="journal article" date="2003" name="Genome Res.">
        <title>Comparative genome analysis of Vibrio vulnificus, a marine pathogen.</title>
        <authorList>
            <person name="Chen C.Y."/>
            <person name="Wu K.M."/>
            <person name="Chang Y.C."/>
            <person name="Chang C.H."/>
            <person name="Tsai H.C."/>
            <person name="Liao T.L."/>
            <person name="Liu Y.M."/>
            <person name="Chen H.J."/>
            <person name="Shen A.B."/>
            <person name="Li J.C."/>
            <person name="Su T.L."/>
            <person name="Shao C.P."/>
            <person name="Lee C.T."/>
            <person name="Hor L.I."/>
            <person name="Tsai S.F."/>
        </authorList>
    </citation>
    <scope>NUCLEOTIDE SEQUENCE [LARGE SCALE GENOMIC DNA]</scope>
    <source>
        <strain evidence="1 2">YJ016</strain>
    </source>
</reference>
<proteinExistence type="predicted"/>
<dbReference type="Proteomes" id="UP000002675">
    <property type="component" value="Chromosome II"/>
</dbReference>
<sequence>MLNGAVTGAILKWKIGWGGYYTEFKKNEHRKVIFAINLSLIS</sequence>